<comment type="caution">
    <text evidence="1">The sequence shown here is derived from an EMBL/GenBank/DDBJ whole genome shotgun (WGS) entry which is preliminary data.</text>
</comment>
<gene>
    <name evidence="1" type="ORF">L1987_21489</name>
</gene>
<dbReference type="Proteomes" id="UP001056120">
    <property type="component" value="Linkage Group LG07"/>
</dbReference>
<dbReference type="EMBL" id="CM042024">
    <property type="protein sequence ID" value="KAI3811759.1"/>
    <property type="molecule type" value="Genomic_DNA"/>
</dbReference>
<organism evidence="1 2">
    <name type="scientific">Smallanthus sonchifolius</name>
    <dbReference type="NCBI Taxonomy" id="185202"/>
    <lineage>
        <taxon>Eukaryota</taxon>
        <taxon>Viridiplantae</taxon>
        <taxon>Streptophyta</taxon>
        <taxon>Embryophyta</taxon>
        <taxon>Tracheophyta</taxon>
        <taxon>Spermatophyta</taxon>
        <taxon>Magnoliopsida</taxon>
        <taxon>eudicotyledons</taxon>
        <taxon>Gunneridae</taxon>
        <taxon>Pentapetalae</taxon>
        <taxon>asterids</taxon>
        <taxon>campanulids</taxon>
        <taxon>Asterales</taxon>
        <taxon>Asteraceae</taxon>
        <taxon>Asteroideae</taxon>
        <taxon>Heliantheae alliance</taxon>
        <taxon>Millerieae</taxon>
        <taxon>Smallanthus</taxon>
    </lineage>
</organism>
<sequence length="143" mass="15879">MDACNTYIPSFRLYIHKFIKEFLKSSKINPEILHGFKFSVHHSTNDRRRRFHEAADSLIKSIQEDTIPADVPVEFWFESIRSDGVVHGVTGGSSVGIAAASATSVVAPLRPGVDYVCTCVFGFCTIETTSGCSCMFRLKLTKQ</sequence>
<accession>A0ACB9IV16</accession>
<proteinExistence type="predicted"/>
<reference evidence="1 2" key="2">
    <citation type="journal article" date="2022" name="Mol. Ecol. Resour.">
        <title>The genomes of chicory, endive, great burdock and yacon provide insights into Asteraceae paleo-polyploidization history and plant inulin production.</title>
        <authorList>
            <person name="Fan W."/>
            <person name="Wang S."/>
            <person name="Wang H."/>
            <person name="Wang A."/>
            <person name="Jiang F."/>
            <person name="Liu H."/>
            <person name="Zhao H."/>
            <person name="Xu D."/>
            <person name="Zhang Y."/>
        </authorList>
    </citation>
    <scope>NUCLEOTIDE SEQUENCE [LARGE SCALE GENOMIC DNA]</scope>
    <source>
        <strain evidence="2">cv. Yunnan</strain>
        <tissue evidence="1">Leaves</tissue>
    </source>
</reference>
<evidence type="ECO:0000313" key="2">
    <source>
        <dbReference type="Proteomes" id="UP001056120"/>
    </source>
</evidence>
<protein>
    <submittedName>
        <fullName evidence="1">Uncharacterized protein</fullName>
    </submittedName>
</protein>
<name>A0ACB9IV16_9ASTR</name>
<keyword evidence="2" id="KW-1185">Reference proteome</keyword>
<reference evidence="2" key="1">
    <citation type="journal article" date="2022" name="Mol. Ecol. Resour.">
        <title>The genomes of chicory, endive, great burdock and yacon provide insights into Asteraceae palaeo-polyploidization history and plant inulin production.</title>
        <authorList>
            <person name="Fan W."/>
            <person name="Wang S."/>
            <person name="Wang H."/>
            <person name="Wang A."/>
            <person name="Jiang F."/>
            <person name="Liu H."/>
            <person name="Zhao H."/>
            <person name="Xu D."/>
            <person name="Zhang Y."/>
        </authorList>
    </citation>
    <scope>NUCLEOTIDE SEQUENCE [LARGE SCALE GENOMIC DNA]</scope>
    <source>
        <strain evidence="2">cv. Yunnan</strain>
    </source>
</reference>
<evidence type="ECO:0000313" key="1">
    <source>
        <dbReference type="EMBL" id="KAI3811759.1"/>
    </source>
</evidence>